<name>A0A1M6R9Z6_9FIRM</name>
<dbReference type="FunFam" id="3.40.50.880:FF:000019">
    <property type="entry name" value="Phosphoribosylformylglycinamidine synthase subunit PurQ"/>
    <property type="match status" value="1"/>
</dbReference>
<dbReference type="InterPro" id="IPR010075">
    <property type="entry name" value="PRibForGlyAmidine_synth_PurQ"/>
</dbReference>
<dbReference type="InterPro" id="IPR029062">
    <property type="entry name" value="Class_I_gatase-like"/>
</dbReference>
<dbReference type="OrthoDB" id="9804441at2"/>
<dbReference type="GO" id="GO:0005524">
    <property type="term" value="F:ATP binding"/>
    <property type="evidence" value="ECO:0007669"/>
    <property type="project" value="UniProtKB-KW"/>
</dbReference>
<keyword evidence="1 8" id="KW-0963">Cytoplasm</keyword>
<evidence type="ECO:0000256" key="5">
    <source>
        <dbReference type="ARBA" id="ARBA00022801"/>
    </source>
</evidence>
<dbReference type="GO" id="GO:0004359">
    <property type="term" value="F:glutaminase activity"/>
    <property type="evidence" value="ECO:0007669"/>
    <property type="project" value="UniProtKB-EC"/>
</dbReference>
<evidence type="ECO:0000256" key="1">
    <source>
        <dbReference type="ARBA" id="ARBA00022490"/>
    </source>
</evidence>
<dbReference type="RefSeq" id="WP_072912286.1">
    <property type="nucleotide sequence ID" value="NZ_FRAR01000010.1"/>
</dbReference>
<evidence type="ECO:0000313" key="9">
    <source>
        <dbReference type="EMBL" id="SHK29281.1"/>
    </source>
</evidence>
<dbReference type="PANTHER" id="PTHR47552">
    <property type="entry name" value="PHOSPHORIBOSYLFORMYLGLYCINAMIDINE SYNTHASE SUBUNIT PURQ"/>
    <property type="match status" value="1"/>
</dbReference>
<gene>
    <name evidence="8" type="primary">purQ</name>
    <name evidence="9" type="ORF">SAMN02745123_01376</name>
</gene>
<keyword evidence="5 8" id="KW-0378">Hydrolase</keyword>
<dbReference type="NCBIfam" id="NF002957">
    <property type="entry name" value="PRK03619.1"/>
    <property type="match status" value="1"/>
</dbReference>
<keyword evidence="2 8" id="KW-0436">Ligase</keyword>
<comment type="subcellular location">
    <subcellularLocation>
        <location evidence="8">Cytoplasm</location>
    </subcellularLocation>
</comment>
<feature type="active site" evidence="8">
    <location>
        <position position="203"/>
    </location>
</feature>
<dbReference type="Gene3D" id="3.40.50.880">
    <property type="match status" value="1"/>
</dbReference>
<dbReference type="SMART" id="SM01211">
    <property type="entry name" value="GATase_5"/>
    <property type="match status" value="1"/>
</dbReference>
<evidence type="ECO:0000256" key="4">
    <source>
        <dbReference type="ARBA" id="ARBA00022755"/>
    </source>
</evidence>
<dbReference type="CDD" id="cd01740">
    <property type="entry name" value="GATase1_FGAR_AT"/>
    <property type="match status" value="1"/>
</dbReference>
<comment type="catalytic activity">
    <reaction evidence="8">
        <text>L-glutamine + H2O = L-glutamate + NH4(+)</text>
        <dbReference type="Rhea" id="RHEA:15889"/>
        <dbReference type="ChEBI" id="CHEBI:15377"/>
        <dbReference type="ChEBI" id="CHEBI:28938"/>
        <dbReference type="ChEBI" id="CHEBI:29985"/>
        <dbReference type="ChEBI" id="CHEBI:58359"/>
        <dbReference type="EC" id="3.5.1.2"/>
    </reaction>
</comment>
<dbReference type="STRING" id="1121421.SAMN02745123_01376"/>
<dbReference type="AlphaFoldDB" id="A0A1M6R9Z6"/>
<evidence type="ECO:0000256" key="3">
    <source>
        <dbReference type="ARBA" id="ARBA00022741"/>
    </source>
</evidence>
<keyword evidence="7 8" id="KW-0315">Glutamine amidotransferase</keyword>
<dbReference type="NCBIfam" id="TIGR01737">
    <property type="entry name" value="FGAM_synth_I"/>
    <property type="match status" value="1"/>
</dbReference>
<evidence type="ECO:0000313" key="10">
    <source>
        <dbReference type="Proteomes" id="UP000183997"/>
    </source>
</evidence>
<comment type="catalytic activity">
    <reaction evidence="8">
        <text>N(2)-formyl-N(1)-(5-phospho-beta-D-ribosyl)glycinamide + L-glutamine + ATP + H2O = 2-formamido-N(1)-(5-O-phospho-beta-D-ribosyl)acetamidine + L-glutamate + ADP + phosphate + H(+)</text>
        <dbReference type="Rhea" id="RHEA:17129"/>
        <dbReference type="ChEBI" id="CHEBI:15377"/>
        <dbReference type="ChEBI" id="CHEBI:15378"/>
        <dbReference type="ChEBI" id="CHEBI:29985"/>
        <dbReference type="ChEBI" id="CHEBI:30616"/>
        <dbReference type="ChEBI" id="CHEBI:43474"/>
        <dbReference type="ChEBI" id="CHEBI:58359"/>
        <dbReference type="ChEBI" id="CHEBI:147286"/>
        <dbReference type="ChEBI" id="CHEBI:147287"/>
        <dbReference type="ChEBI" id="CHEBI:456216"/>
        <dbReference type="EC" id="6.3.5.3"/>
    </reaction>
</comment>
<accession>A0A1M6R9Z6</accession>
<dbReference type="PROSITE" id="PS51273">
    <property type="entry name" value="GATASE_TYPE_1"/>
    <property type="match status" value="1"/>
</dbReference>
<dbReference type="GO" id="GO:0004642">
    <property type="term" value="F:phosphoribosylformylglycinamidine synthase activity"/>
    <property type="evidence" value="ECO:0007669"/>
    <property type="project" value="UniProtKB-UniRule"/>
</dbReference>
<dbReference type="EMBL" id="FRAR01000010">
    <property type="protein sequence ID" value="SHK29281.1"/>
    <property type="molecule type" value="Genomic_DNA"/>
</dbReference>
<comment type="pathway">
    <text evidence="8">Purine metabolism; IMP biosynthesis via de novo pathway; 5-amino-1-(5-phospho-D-ribosyl)imidazole from N(2)-formyl-N(1)-(5-phospho-D-ribosyl)glycinamide: step 1/2.</text>
</comment>
<dbReference type="SUPFAM" id="SSF52317">
    <property type="entry name" value="Class I glutamine amidotransferase-like"/>
    <property type="match status" value="1"/>
</dbReference>
<evidence type="ECO:0000256" key="7">
    <source>
        <dbReference type="ARBA" id="ARBA00022962"/>
    </source>
</evidence>
<dbReference type="EC" id="6.3.5.3" evidence="8"/>
<dbReference type="GO" id="GO:0006189">
    <property type="term" value="P:'de novo' IMP biosynthetic process"/>
    <property type="evidence" value="ECO:0007669"/>
    <property type="project" value="UniProtKB-UniRule"/>
</dbReference>
<reference evidence="10" key="1">
    <citation type="submission" date="2016-11" db="EMBL/GenBank/DDBJ databases">
        <authorList>
            <person name="Varghese N."/>
            <person name="Submissions S."/>
        </authorList>
    </citation>
    <scope>NUCLEOTIDE SEQUENCE [LARGE SCALE GENOMIC DNA]</scope>
    <source>
        <strain evidence="10">DSM 10349</strain>
    </source>
</reference>
<proteinExistence type="inferred from homology"/>
<feature type="active site" evidence="8">
    <location>
        <position position="205"/>
    </location>
</feature>
<dbReference type="HAMAP" id="MF_00421">
    <property type="entry name" value="PurQ"/>
    <property type="match status" value="1"/>
</dbReference>
<dbReference type="Pfam" id="PF13507">
    <property type="entry name" value="GATase_5"/>
    <property type="match status" value="1"/>
</dbReference>
<organism evidence="9 10">
    <name type="scientific">Desulforamulus aeronauticus DSM 10349</name>
    <dbReference type="NCBI Taxonomy" id="1121421"/>
    <lineage>
        <taxon>Bacteria</taxon>
        <taxon>Bacillati</taxon>
        <taxon>Bacillota</taxon>
        <taxon>Clostridia</taxon>
        <taxon>Eubacteriales</taxon>
        <taxon>Peptococcaceae</taxon>
        <taxon>Desulforamulus</taxon>
    </lineage>
</organism>
<dbReference type="EC" id="3.5.1.2" evidence="8"/>
<evidence type="ECO:0000256" key="6">
    <source>
        <dbReference type="ARBA" id="ARBA00022840"/>
    </source>
</evidence>
<comment type="function">
    <text evidence="8">Part of the phosphoribosylformylglycinamidine synthase complex involved in the purines biosynthetic pathway. Catalyzes the ATP-dependent conversion of formylglycinamide ribonucleotide (FGAR) and glutamine to yield formylglycinamidine ribonucleotide (FGAM) and glutamate. The FGAM synthase complex is composed of three subunits. PurQ produces an ammonia molecule by converting glutamine to glutamate. PurL transfers the ammonia molecule to FGAR to form FGAM in an ATP-dependent manner. PurS interacts with PurQ and PurL and is thought to assist in the transfer of the ammonia molecule from PurQ to PurL.</text>
</comment>
<dbReference type="GO" id="GO:0005737">
    <property type="term" value="C:cytoplasm"/>
    <property type="evidence" value="ECO:0007669"/>
    <property type="project" value="UniProtKB-SubCell"/>
</dbReference>
<keyword evidence="6 8" id="KW-0067">ATP-binding</keyword>
<keyword evidence="3 8" id="KW-0547">Nucleotide-binding</keyword>
<comment type="subunit">
    <text evidence="8">Part of the FGAM synthase complex composed of 1 PurL, 1 PurQ and 2 PurS subunits.</text>
</comment>
<dbReference type="PIRSF" id="PIRSF001586">
    <property type="entry name" value="FGAM_synth_I"/>
    <property type="match status" value="1"/>
</dbReference>
<evidence type="ECO:0000256" key="2">
    <source>
        <dbReference type="ARBA" id="ARBA00022598"/>
    </source>
</evidence>
<dbReference type="UniPathway" id="UPA00074">
    <property type="reaction ID" value="UER00128"/>
</dbReference>
<feature type="active site" description="Nucleophile" evidence="8">
    <location>
        <position position="86"/>
    </location>
</feature>
<protein>
    <recommendedName>
        <fullName evidence="8">Phosphoribosylformylglycinamidine synthase subunit PurQ</fullName>
        <shortName evidence="8">FGAM synthase</shortName>
        <ecNumber evidence="8">6.3.5.3</ecNumber>
    </recommendedName>
    <alternativeName>
        <fullName evidence="8">Formylglycinamide ribonucleotide amidotransferase subunit I</fullName>
        <shortName evidence="8">FGAR amidotransferase I</shortName>
        <shortName evidence="8">FGAR-AT I</shortName>
    </alternativeName>
    <alternativeName>
        <fullName evidence="8">Glutaminase PurQ</fullName>
        <ecNumber evidence="8">3.5.1.2</ecNumber>
    </alternativeName>
    <alternativeName>
        <fullName evidence="8">Phosphoribosylformylglycinamidine synthase subunit I</fullName>
    </alternativeName>
</protein>
<dbReference type="PANTHER" id="PTHR47552:SF1">
    <property type="entry name" value="PHOSPHORIBOSYLFORMYLGLYCINAMIDINE SYNTHASE SUBUNIT PURQ"/>
    <property type="match status" value="1"/>
</dbReference>
<keyword evidence="10" id="KW-1185">Reference proteome</keyword>
<dbReference type="Proteomes" id="UP000183997">
    <property type="component" value="Unassembled WGS sequence"/>
</dbReference>
<keyword evidence="4 8" id="KW-0658">Purine biosynthesis</keyword>
<sequence>MKFGVVVFPGSNCDADCLHAIKVVTGQPVEYIWHKSGSVDGFDCIVLPGGFSYGDYLRCGAVARFSPVMTPVIDFAQRGGLLLGICNGFQILTEAGLLPGALHRNKNLQFLCHDTHLRIENNQTPFTSLATAGQVIRVPIAHGEGNYYADTATIQQLEENKQVLFRYCDPQGEITPAANPNGSVNNIAGICNRQGNVLGMMPHPERCAEDILGNTNGQLIFQSLLQQWQRRCG</sequence>
<evidence type="ECO:0000256" key="8">
    <source>
        <dbReference type="HAMAP-Rule" id="MF_00421"/>
    </source>
</evidence>